<dbReference type="Pfam" id="PF02621">
    <property type="entry name" value="VitK2_biosynth"/>
    <property type="match status" value="1"/>
</dbReference>
<dbReference type="Gene3D" id="3.40.190.10">
    <property type="entry name" value="Periplasmic binding protein-like II"/>
    <property type="match status" value="2"/>
</dbReference>
<name>A0A1H3YX48_9BACT</name>
<dbReference type="GO" id="GO:0016836">
    <property type="term" value="F:hydro-lyase activity"/>
    <property type="evidence" value="ECO:0007669"/>
    <property type="project" value="UniProtKB-UniRule"/>
</dbReference>
<dbReference type="SUPFAM" id="SSF53850">
    <property type="entry name" value="Periplasmic binding protein-like II"/>
    <property type="match status" value="1"/>
</dbReference>
<dbReference type="CDD" id="cd13634">
    <property type="entry name" value="PBP2_Sco4506"/>
    <property type="match status" value="1"/>
</dbReference>
<dbReference type="PANTHER" id="PTHR37690:SF1">
    <property type="entry name" value="CHORISMATE DEHYDRATASE"/>
    <property type="match status" value="1"/>
</dbReference>
<evidence type="ECO:0000256" key="4">
    <source>
        <dbReference type="HAMAP-Rule" id="MF_00995"/>
    </source>
</evidence>
<evidence type="ECO:0000256" key="1">
    <source>
        <dbReference type="ARBA" id="ARBA00004863"/>
    </source>
</evidence>
<gene>
    <name evidence="4" type="primary">mqnA</name>
    <name evidence="5" type="ORF">SAMN05192529_10988</name>
</gene>
<proteinExistence type="inferred from homology"/>
<protein>
    <recommendedName>
        <fullName evidence="4">Chorismate dehydratase</fullName>
        <ecNumber evidence="4">4.2.1.151</ecNumber>
    </recommendedName>
    <alternativeName>
        <fullName evidence="4">Menaquinone biosynthetic enzyme MqnA</fullName>
    </alternativeName>
</protein>
<accession>A0A1H3YX48</accession>
<dbReference type="EC" id="4.2.1.151" evidence="4"/>
<dbReference type="InterPro" id="IPR003773">
    <property type="entry name" value="Menaquinone_biosynth"/>
</dbReference>
<evidence type="ECO:0000256" key="3">
    <source>
        <dbReference type="ARBA" id="ARBA00023239"/>
    </source>
</evidence>
<organism evidence="5 6">
    <name type="scientific">Arachidicoccus rhizosphaerae</name>
    <dbReference type="NCBI Taxonomy" id="551991"/>
    <lineage>
        <taxon>Bacteria</taxon>
        <taxon>Pseudomonadati</taxon>
        <taxon>Bacteroidota</taxon>
        <taxon>Chitinophagia</taxon>
        <taxon>Chitinophagales</taxon>
        <taxon>Chitinophagaceae</taxon>
        <taxon>Arachidicoccus</taxon>
    </lineage>
</organism>
<comment type="function">
    <text evidence="4">Catalyzes the dehydration of chorismate into 3-[(1-carboxyvinyl)oxy]benzoate, a step in the biosynthesis of menaquinone (MK, vitamin K2).</text>
</comment>
<dbReference type="UniPathway" id="UPA00079"/>
<dbReference type="STRING" id="551991.SAMN05192529_10988"/>
<dbReference type="PANTHER" id="PTHR37690">
    <property type="entry name" value="CHORISMATE DEHYDRATASE"/>
    <property type="match status" value="1"/>
</dbReference>
<reference evidence="5 6" key="1">
    <citation type="submission" date="2016-10" db="EMBL/GenBank/DDBJ databases">
        <authorList>
            <person name="de Groot N.N."/>
        </authorList>
    </citation>
    <scope>NUCLEOTIDE SEQUENCE [LARGE SCALE GENOMIC DNA]</scope>
    <source>
        <strain evidence="5 6">Vu-144</strain>
    </source>
</reference>
<dbReference type="InterPro" id="IPR030868">
    <property type="entry name" value="MqnA"/>
</dbReference>
<keyword evidence="2 4" id="KW-0474">Menaquinone biosynthesis</keyword>
<dbReference type="HAMAP" id="MF_00995">
    <property type="entry name" value="MqnA"/>
    <property type="match status" value="1"/>
</dbReference>
<evidence type="ECO:0000256" key="2">
    <source>
        <dbReference type="ARBA" id="ARBA00022428"/>
    </source>
</evidence>
<dbReference type="EMBL" id="FNQY01000009">
    <property type="protein sequence ID" value="SEA15678.1"/>
    <property type="molecule type" value="Genomic_DNA"/>
</dbReference>
<comment type="pathway">
    <text evidence="1 4">Quinol/quinone metabolism; menaquinone biosynthesis.</text>
</comment>
<dbReference type="Proteomes" id="UP000199041">
    <property type="component" value="Unassembled WGS sequence"/>
</dbReference>
<evidence type="ECO:0000313" key="5">
    <source>
        <dbReference type="EMBL" id="SEA15678.1"/>
    </source>
</evidence>
<dbReference type="AlphaFoldDB" id="A0A1H3YX48"/>
<comment type="similarity">
    <text evidence="4">Belongs to the MqnA/MqnD family. MqnA subfamily.</text>
</comment>
<keyword evidence="3 4" id="KW-0456">Lyase</keyword>
<dbReference type="GO" id="GO:0009234">
    <property type="term" value="P:menaquinone biosynthetic process"/>
    <property type="evidence" value="ECO:0007669"/>
    <property type="project" value="UniProtKB-UniRule"/>
</dbReference>
<sequence length="268" mass="30475">MRTNLQHLDKIKVAAVSYLNTKPLLYGVKRSPALLSQMELIEDFPSKIGKMLVDNEVDLGLIPVAYIPQLKDWKIVSNYCIGSVGPVETVCLFSEVPVEQIETVILDYQSFSSINLCKVIFAHFWKKKVTYQKATPGYIDQIKGTTAGVIIGDRVFEQKYGLHPQKYIYDLAEVWTSFTGLPFMMAAWIANKPLPAAFIHDFDLANKVGLDNLAAVSKENPYGYFDLETYYREKISYQVTEDKMKALDLFLNLMKQTETETEIQDTSN</sequence>
<evidence type="ECO:0000313" key="6">
    <source>
        <dbReference type="Proteomes" id="UP000199041"/>
    </source>
</evidence>
<keyword evidence="6" id="KW-1185">Reference proteome</keyword>
<comment type="catalytic activity">
    <reaction evidence="4">
        <text>chorismate = 3-[(1-carboxyvinyl)-oxy]benzoate + H2O</text>
        <dbReference type="Rhea" id="RHEA:40051"/>
        <dbReference type="ChEBI" id="CHEBI:15377"/>
        <dbReference type="ChEBI" id="CHEBI:29748"/>
        <dbReference type="ChEBI" id="CHEBI:76981"/>
        <dbReference type="EC" id="4.2.1.151"/>
    </reaction>
</comment>